<dbReference type="Proteomes" id="UP000287651">
    <property type="component" value="Unassembled WGS sequence"/>
</dbReference>
<dbReference type="AlphaFoldDB" id="A0A427ATF2"/>
<evidence type="ECO:0000256" key="1">
    <source>
        <dbReference type="SAM" id="MobiDB-lite"/>
    </source>
</evidence>
<feature type="compositionally biased region" description="Basic residues" evidence="1">
    <location>
        <begin position="1"/>
        <end position="16"/>
    </location>
</feature>
<name>A0A427ATF2_ENSVE</name>
<sequence>MASPRRHGQFGRRIRPRGPLPRRIQTAHLAQERISKHSSCSLHLRGTSRFATTLCSSCGASQAMPIADPGFLSAASNKMQCRYWKRLAIQTGIGESYQAG</sequence>
<proteinExistence type="predicted"/>
<gene>
    <name evidence="2" type="ORF">B296_00025164</name>
</gene>
<dbReference type="EMBL" id="AMZH03001369">
    <property type="protein sequence ID" value="RRT79539.1"/>
    <property type="molecule type" value="Genomic_DNA"/>
</dbReference>
<comment type="caution">
    <text evidence="2">The sequence shown here is derived from an EMBL/GenBank/DDBJ whole genome shotgun (WGS) entry which is preliminary data.</text>
</comment>
<feature type="region of interest" description="Disordered" evidence="1">
    <location>
        <begin position="1"/>
        <end position="20"/>
    </location>
</feature>
<organism evidence="2 3">
    <name type="scientific">Ensete ventricosum</name>
    <name type="common">Abyssinian banana</name>
    <name type="synonym">Musa ensete</name>
    <dbReference type="NCBI Taxonomy" id="4639"/>
    <lineage>
        <taxon>Eukaryota</taxon>
        <taxon>Viridiplantae</taxon>
        <taxon>Streptophyta</taxon>
        <taxon>Embryophyta</taxon>
        <taxon>Tracheophyta</taxon>
        <taxon>Spermatophyta</taxon>
        <taxon>Magnoliopsida</taxon>
        <taxon>Liliopsida</taxon>
        <taxon>Zingiberales</taxon>
        <taxon>Musaceae</taxon>
        <taxon>Ensete</taxon>
    </lineage>
</organism>
<reference evidence="2 3" key="1">
    <citation type="journal article" date="2014" name="Agronomy (Basel)">
        <title>A Draft Genome Sequence for Ensete ventricosum, the Drought-Tolerant Tree Against Hunger.</title>
        <authorList>
            <person name="Harrison J."/>
            <person name="Moore K.A."/>
            <person name="Paszkiewicz K."/>
            <person name="Jones T."/>
            <person name="Grant M."/>
            <person name="Ambacheew D."/>
            <person name="Muzemil S."/>
            <person name="Studholme D.J."/>
        </authorList>
    </citation>
    <scope>NUCLEOTIDE SEQUENCE [LARGE SCALE GENOMIC DNA]</scope>
</reference>
<accession>A0A427ATF2</accession>
<protein>
    <submittedName>
        <fullName evidence="2">Uncharacterized protein</fullName>
    </submittedName>
</protein>
<evidence type="ECO:0000313" key="3">
    <source>
        <dbReference type="Proteomes" id="UP000287651"/>
    </source>
</evidence>
<evidence type="ECO:0000313" key="2">
    <source>
        <dbReference type="EMBL" id="RRT79539.1"/>
    </source>
</evidence>